<evidence type="ECO:0000313" key="2">
    <source>
        <dbReference type="EMBL" id="KAG1793731.1"/>
    </source>
</evidence>
<keyword evidence="1" id="KW-1133">Transmembrane helix</keyword>
<reference evidence="2" key="1">
    <citation type="journal article" date="2020" name="New Phytol.">
        <title>Comparative genomics reveals dynamic genome evolution in host specialist ectomycorrhizal fungi.</title>
        <authorList>
            <person name="Lofgren L.A."/>
            <person name="Nguyen N.H."/>
            <person name="Vilgalys R."/>
            <person name="Ruytinx J."/>
            <person name="Liao H.L."/>
            <person name="Branco S."/>
            <person name="Kuo A."/>
            <person name="LaButti K."/>
            <person name="Lipzen A."/>
            <person name="Andreopoulos W."/>
            <person name="Pangilinan J."/>
            <person name="Riley R."/>
            <person name="Hundley H."/>
            <person name="Na H."/>
            <person name="Barry K."/>
            <person name="Grigoriev I.V."/>
            <person name="Stajich J.E."/>
            <person name="Kennedy P.G."/>
        </authorList>
    </citation>
    <scope>NUCLEOTIDE SEQUENCE</scope>
    <source>
        <strain evidence="2">MN1</strain>
    </source>
</reference>
<gene>
    <name evidence="2" type="ORF">BJ212DRAFT_1414876</name>
</gene>
<dbReference type="AlphaFoldDB" id="A0A9P7DI25"/>
<dbReference type="Proteomes" id="UP000807769">
    <property type="component" value="Unassembled WGS sequence"/>
</dbReference>
<protein>
    <submittedName>
        <fullName evidence="2">Uncharacterized protein</fullName>
    </submittedName>
</protein>
<feature type="transmembrane region" description="Helical" evidence="1">
    <location>
        <begin position="67"/>
        <end position="88"/>
    </location>
</feature>
<name>A0A9P7DI25_9AGAM</name>
<comment type="caution">
    <text evidence="2">The sequence shown here is derived from an EMBL/GenBank/DDBJ whole genome shotgun (WGS) entry which is preliminary data.</text>
</comment>
<keyword evidence="3" id="KW-1185">Reference proteome</keyword>
<dbReference type="EMBL" id="JABBWG010000430">
    <property type="protein sequence ID" value="KAG1793731.1"/>
    <property type="molecule type" value="Genomic_DNA"/>
</dbReference>
<evidence type="ECO:0000313" key="3">
    <source>
        <dbReference type="Proteomes" id="UP000807769"/>
    </source>
</evidence>
<organism evidence="2 3">
    <name type="scientific">Suillus subaureus</name>
    <dbReference type="NCBI Taxonomy" id="48587"/>
    <lineage>
        <taxon>Eukaryota</taxon>
        <taxon>Fungi</taxon>
        <taxon>Dikarya</taxon>
        <taxon>Basidiomycota</taxon>
        <taxon>Agaricomycotina</taxon>
        <taxon>Agaricomycetes</taxon>
        <taxon>Agaricomycetidae</taxon>
        <taxon>Boletales</taxon>
        <taxon>Suillineae</taxon>
        <taxon>Suillaceae</taxon>
        <taxon>Suillus</taxon>
    </lineage>
</organism>
<keyword evidence="1" id="KW-0812">Transmembrane</keyword>
<keyword evidence="1" id="KW-0472">Membrane</keyword>
<proteinExistence type="predicted"/>
<evidence type="ECO:0000256" key="1">
    <source>
        <dbReference type="SAM" id="Phobius"/>
    </source>
</evidence>
<sequence>MLCSLTIAPQFLLPLRCYQISNGRHKLAWVPFTCLMSDLALRGYIMSTALILFLPFQSLLTASYSSMISFFFCFSPLLIIILPCTTLVTVHSHTSAPSHATTLHYMMFLHLHSVATRPIL</sequence>
<feature type="transmembrane region" description="Helical" evidence="1">
    <location>
        <begin position="41"/>
        <end position="60"/>
    </location>
</feature>
<dbReference type="GeneID" id="64631561"/>
<dbReference type="RefSeq" id="XP_041185010.1">
    <property type="nucleotide sequence ID" value="XM_041337545.1"/>
</dbReference>
<accession>A0A9P7DI25</accession>
<feature type="non-terminal residue" evidence="2">
    <location>
        <position position="120"/>
    </location>
</feature>